<dbReference type="EMBL" id="SUTE01000002">
    <property type="protein sequence ID" value="MBE6504254.1"/>
    <property type="molecule type" value="Genomic_DNA"/>
</dbReference>
<evidence type="ECO:0000313" key="2">
    <source>
        <dbReference type="Proteomes" id="UP000762703"/>
    </source>
</evidence>
<dbReference type="Proteomes" id="UP000762703">
    <property type="component" value="Unassembled WGS sequence"/>
</dbReference>
<dbReference type="AlphaFoldDB" id="A0A8T3VJC5"/>
<comment type="caution">
    <text evidence="1">The sequence shown here is derived from an EMBL/GenBank/DDBJ whole genome shotgun (WGS) entry which is preliminary data.</text>
</comment>
<dbReference type="RefSeq" id="WP_303735888.1">
    <property type="nucleotide sequence ID" value="NZ_SUTE01000002.1"/>
</dbReference>
<organism evidence="1 2">
    <name type="scientific">Methanobrevibacter millerae</name>
    <dbReference type="NCBI Taxonomy" id="230361"/>
    <lineage>
        <taxon>Archaea</taxon>
        <taxon>Methanobacteriati</taxon>
        <taxon>Methanobacteriota</taxon>
        <taxon>Methanomada group</taxon>
        <taxon>Methanobacteria</taxon>
        <taxon>Methanobacteriales</taxon>
        <taxon>Methanobacteriaceae</taxon>
        <taxon>Methanobrevibacter</taxon>
    </lineage>
</organism>
<evidence type="ECO:0000313" key="1">
    <source>
        <dbReference type="EMBL" id="MBE6504254.1"/>
    </source>
</evidence>
<accession>A0A8T3VJC5</accession>
<name>A0A8T3VJC5_9EURY</name>
<gene>
    <name evidence="1" type="ORF">E7Z73_00720</name>
</gene>
<sequence>MYSGFFINKQLRDKRRKEYTVKGNKEDVLILSKEINSYFDDSNLSLVIEQMLFYIIDINDGLD</sequence>
<protein>
    <submittedName>
        <fullName evidence="1">Uncharacterized protein</fullName>
    </submittedName>
</protein>
<proteinExistence type="predicted"/>
<reference evidence="1" key="1">
    <citation type="submission" date="2019-04" db="EMBL/GenBank/DDBJ databases">
        <title>Evolution of Biomass-Degrading Anaerobic Consortia Revealed by Metagenomics.</title>
        <authorList>
            <person name="Peng X."/>
        </authorList>
    </citation>
    <scope>NUCLEOTIDE SEQUENCE</scope>
    <source>
        <strain evidence="1">SIG12</strain>
    </source>
</reference>